<dbReference type="EMBL" id="KN832974">
    <property type="protein sequence ID" value="KIM90003.1"/>
    <property type="molecule type" value="Genomic_DNA"/>
</dbReference>
<dbReference type="InParanoid" id="A0A0C3BTW6"/>
<accession>A0A0C3BTW6</accession>
<name>A0A0C3BTW6_PILCF</name>
<dbReference type="Proteomes" id="UP000054166">
    <property type="component" value="Unassembled WGS sequence"/>
</dbReference>
<reference evidence="1 2" key="1">
    <citation type="submission" date="2014-04" db="EMBL/GenBank/DDBJ databases">
        <authorList>
            <consortium name="DOE Joint Genome Institute"/>
            <person name="Kuo A."/>
            <person name="Tarkka M."/>
            <person name="Buscot F."/>
            <person name="Kohler A."/>
            <person name="Nagy L.G."/>
            <person name="Floudas D."/>
            <person name="Copeland A."/>
            <person name="Barry K.W."/>
            <person name="Cichocki N."/>
            <person name="Veneault-Fourrey C."/>
            <person name="LaButti K."/>
            <person name="Lindquist E.A."/>
            <person name="Lipzen A."/>
            <person name="Lundell T."/>
            <person name="Morin E."/>
            <person name="Murat C."/>
            <person name="Sun H."/>
            <person name="Tunlid A."/>
            <person name="Henrissat B."/>
            <person name="Grigoriev I.V."/>
            <person name="Hibbett D.S."/>
            <person name="Martin F."/>
            <person name="Nordberg H.P."/>
            <person name="Cantor M.N."/>
            <person name="Hua S.X."/>
        </authorList>
    </citation>
    <scope>NUCLEOTIDE SEQUENCE [LARGE SCALE GENOMIC DNA]</scope>
    <source>
        <strain evidence="1 2">F 1598</strain>
    </source>
</reference>
<organism evidence="1 2">
    <name type="scientific">Piloderma croceum (strain F 1598)</name>
    <dbReference type="NCBI Taxonomy" id="765440"/>
    <lineage>
        <taxon>Eukaryota</taxon>
        <taxon>Fungi</taxon>
        <taxon>Dikarya</taxon>
        <taxon>Basidiomycota</taxon>
        <taxon>Agaricomycotina</taxon>
        <taxon>Agaricomycetes</taxon>
        <taxon>Agaricomycetidae</taxon>
        <taxon>Atheliales</taxon>
        <taxon>Atheliaceae</taxon>
        <taxon>Piloderma</taxon>
    </lineage>
</organism>
<proteinExistence type="predicted"/>
<evidence type="ECO:0000313" key="2">
    <source>
        <dbReference type="Proteomes" id="UP000054166"/>
    </source>
</evidence>
<sequence length="119" mass="13142">MAASAGTQSQNIYGLRSASSLLYPRCNKKNKPLTFACGPVIPSLPDDTLSYIFEAGHTSSNPSFESLVAQVMRRWRGVLLSTPNFWIHIYIPPGAKGRVTRPRSICRGLEPCLCMKSQK</sequence>
<reference evidence="2" key="2">
    <citation type="submission" date="2015-01" db="EMBL/GenBank/DDBJ databases">
        <title>Evolutionary Origins and Diversification of the Mycorrhizal Mutualists.</title>
        <authorList>
            <consortium name="DOE Joint Genome Institute"/>
            <consortium name="Mycorrhizal Genomics Consortium"/>
            <person name="Kohler A."/>
            <person name="Kuo A."/>
            <person name="Nagy L.G."/>
            <person name="Floudas D."/>
            <person name="Copeland A."/>
            <person name="Barry K.W."/>
            <person name="Cichocki N."/>
            <person name="Veneault-Fourrey C."/>
            <person name="LaButti K."/>
            <person name="Lindquist E.A."/>
            <person name="Lipzen A."/>
            <person name="Lundell T."/>
            <person name="Morin E."/>
            <person name="Murat C."/>
            <person name="Riley R."/>
            <person name="Ohm R."/>
            <person name="Sun H."/>
            <person name="Tunlid A."/>
            <person name="Henrissat B."/>
            <person name="Grigoriev I.V."/>
            <person name="Hibbett D.S."/>
            <person name="Martin F."/>
        </authorList>
    </citation>
    <scope>NUCLEOTIDE SEQUENCE [LARGE SCALE GENOMIC DNA]</scope>
    <source>
        <strain evidence="2">F 1598</strain>
    </source>
</reference>
<protein>
    <submittedName>
        <fullName evidence="1">Uncharacterized protein</fullName>
    </submittedName>
</protein>
<evidence type="ECO:0000313" key="1">
    <source>
        <dbReference type="EMBL" id="KIM90003.1"/>
    </source>
</evidence>
<dbReference type="AlphaFoldDB" id="A0A0C3BTW6"/>
<keyword evidence="2" id="KW-1185">Reference proteome</keyword>
<dbReference type="HOGENOM" id="CLU_2062354_0_0_1"/>
<dbReference type="OrthoDB" id="3061285at2759"/>
<gene>
    <name evidence="1" type="ORF">PILCRDRAFT_812800</name>
</gene>